<organism evidence="3 4">
    <name type="scientific">Streptomyces dangxiongensis</name>
    <dbReference type="NCBI Taxonomy" id="1442032"/>
    <lineage>
        <taxon>Bacteria</taxon>
        <taxon>Bacillati</taxon>
        <taxon>Actinomycetota</taxon>
        <taxon>Actinomycetes</taxon>
        <taxon>Kitasatosporales</taxon>
        <taxon>Streptomycetaceae</taxon>
        <taxon>Streptomyces</taxon>
    </lineage>
</organism>
<dbReference type="CDD" id="cd19531">
    <property type="entry name" value="LCL_NRPS-like"/>
    <property type="match status" value="1"/>
</dbReference>
<dbReference type="EMBL" id="CP033073">
    <property type="protein sequence ID" value="AYN37715.1"/>
    <property type="molecule type" value="Genomic_DNA"/>
</dbReference>
<feature type="compositionally biased region" description="Low complexity" evidence="1">
    <location>
        <begin position="584"/>
        <end position="599"/>
    </location>
</feature>
<evidence type="ECO:0000313" key="3">
    <source>
        <dbReference type="EMBL" id="AYN37715.1"/>
    </source>
</evidence>
<accession>A0A3G2J8F0</accession>
<keyword evidence="4" id="KW-1185">Reference proteome</keyword>
<feature type="domain" description="Condensation" evidence="2">
    <location>
        <begin position="38"/>
        <end position="482"/>
    </location>
</feature>
<dbReference type="InterPro" id="IPR001242">
    <property type="entry name" value="Condensation_dom"/>
</dbReference>
<gene>
    <name evidence="3" type="ORF">D9753_00420</name>
</gene>
<reference evidence="3 4" key="1">
    <citation type="submission" date="2018-10" db="EMBL/GenBank/DDBJ databases">
        <title>The genome of Streptomyces dangxiongensis Z022.</title>
        <authorList>
            <person name="Zhang B."/>
        </authorList>
    </citation>
    <scope>NUCLEOTIDE SEQUENCE [LARGE SCALE GENOMIC DNA]</scope>
    <source>
        <strain evidence="3 4">Z022</strain>
    </source>
</reference>
<dbReference type="PANTHER" id="PTHR45527">
    <property type="entry name" value="NONRIBOSOMAL PEPTIDE SYNTHETASE"/>
    <property type="match status" value="1"/>
</dbReference>
<feature type="compositionally biased region" description="Basic and acidic residues" evidence="1">
    <location>
        <begin position="692"/>
        <end position="701"/>
    </location>
</feature>
<dbReference type="InterPro" id="IPR023213">
    <property type="entry name" value="CAT-like_dom_sf"/>
</dbReference>
<dbReference type="SUPFAM" id="SSF52777">
    <property type="entry name" value="CoA-dependent acyltransferases"/>
    <property type="match status" value="2"/>
</dbReference>
<dbReference type="Pfam" id="PF00668">
    <property type="entry name" value="Condensation"/>
    <property type="match status" value="1"/>
</dbReference>
<dbReference type="GO" id="GO:0009366">
    <property type="term" value="C:enterobactin synthetase complex"/>
    <property type="evidence" value="ECO:0007669"/>
    <property type="project" value="TreeGrafter"/>
</dbReference>
<dbReference type="GO" id="GO:0005829">
    <property type="term" value="C:cytosol"/>
    <property type="evidence" value="ECO:0007669"/>
    <property type="project" value="TreeGrafter"/>
</dbReference>
<dbReference type="OrthoDB" id="2472181at2"/>
<dbReference type="GO" id="GO:0047527">
    <property type="term" value="F:2,3-dihydroxybenzoate-serine ligase activity"/>
    <property type="evidence" value="ECO:0007669"/>
    <property type="project" value="TreeGrafter"/>
</dbReference>
<feature type="region of interest" description="Disordered" evidence="1">
    <location>
        <begin position="538"/>
        <end position="726"/>
    </location>
</feature>
<protein>
    <recommendedName>
        <fullName evidence="2">Condensation domain-containing protein</fullName>
    </recommendedName>
</protein>
<dbReference type="Gene3D" id="3.30.559.30">
    <property type="entry name" value="Nonribosomal peptide synthetase, condensation domain"/>
    <property type="match status" value="1"/>
</dbReference>
<dbReference type="KEGG" id="sdd:D9753_00420"/>
<feature type="compositionally biased region" description="Low complexity" evidence="1">
    <location>
        <begin position="542"/>
        <end position="551"/>
    </location>
</feature>
<sequence>MQFSLSAEQRRLLDQMLDDSGVGQAADRIGPRTGAPDRAPLSFGQERLFLVDRLQPGSPMYVGTGALRLRGSLDPDILEHCFALLVERHEVLRTAIGESPETGEPEQRILGSDEVAVRVPVREVTHDELHRTVTELASEGFDLSRPPLLRAVLLKVSDAPEPEWTLVLSVHHIVVDGWSMGLLMAELGEAYAALSQGRTAGLPPLALQYADFAAWQRGTLEQGLLDKQLQYWRETLDGVPMVDVAADRPRPAQRSYAGGTVPLRLPASVVKGLRALTDEAQATLFMALVAGWSVVLGRWSGENDVVVGTPVAGRRRAELESTVGFFVNTLPLRVGLKPDDDFRALLRRTRDVCVDAYAHQDVSFERIVAEVPAERDVSGQTTLARHWLVLHNTPPLAFSVPGLEAELLPSLVGTVRCDLSVQLAPEEDGGLDGRLEYSTELFDRDTADRLAAALTSVLTAAAETPGGMVRELPVMPREEYEQAVSTLASERAVETEHADVVAWFEAQTDRTPDATAVIADGGGDAAGAVAGETLTYAELDGRANPGGAPPRRTGRRTRGPGGRLPGAGRRSRRRRARRPEGRCRTPAARPRVPGRAPGAARRRRRAADRADRAGARQALPGPGDGRGPRGRGHRAAGPPPRERALRVQAGRRPAVHLRLDRAPEGRRAHPRRSAEPSRRDAGGVRDRRRRPRGAEGADRLRRLAVGAAAARRVRCGRGAGPPRRPP</sequence>
<dbReference type="AlphaFoldDB" id="A0A3G2J8F0"/>
<evidence type="ECO:0000256" key="1">
    <source>
        <dbReference type="SAM" id="MobiDB-lite"/>
    </source>
</evidence>
<feature type="compositionally biased region" description="Basic and acidic residues" evidence="1">
    <location>
        <begin position="657"/>
        <end position="685"/>
    </location>
</feature>
<proteinExistence type="predicted"/>
<dbReference type="GO" id="GO:0008610">
    <property type="term" value="P:lipid biosynthetic process"/>
    <property type="evidence" value="ECO:0007669"/>
    <property type="project" value="UniProtKB-ARBA"/>
</dbReference>
<evidence type="ECO:0000259" key="2">
    <source>
        <dbReference type="Pfam" id="PF00668"/>
    </source>
</evidence>
<dbReference type="GO" id="GO:0043041">
    <property type="term" value="P:amino acid activation for nonribosomal peptide biosynthetic process"/>
    <property type="evidence" value="ECO:0007669"/>
    <property type="project" value="TreeGrafter"/>
</dbReference>
<dbReference type="Proteomes" id="UP000268329">
    <property type="component" value="Chromosome"/>
</dbReference>
<dbReference type="GO" id="GO:0031177">
    <property type="term" value="F:phosphopantetheine binding"/>
    <property type="evidence" value="ECO:0007669"/>
    <property type="project" value="TreeGrafter"/>
</dbReference>
<dbReference type="Gene3D" id="3.30.559.10">
    <property type="entry name" value="Chloramphenicol acetyltransferase-like domain"/>
    <property type="match status" value="1"/>
</dbReference>
<evidence type="ECO:0000313" key="4">
    <source>
        <dbReference type="Proteomes" id="UP000268329"/>
    </source>
</evidence>
<dbReference type="PANTHER" id="PTHR45527:SF1">
    <property type="entry name" value="FATTY ACID SYNTHASE"/>
    <property type="match status" value="1"/>
</dbReference>
<name>A0A3G2J8F0_9ACTN</name>
<dbReference type="GO" id="GO:0009239">
    <property type="term" value="P:enterobactin biosynthetic process"/>
    <property type="evidence" value="ECO:0007669"/>
    <property type="project" value="TreeGrafter"/>
</dbReference>